<feature type="transmembrane region" description="Helical" evidence="1">
    <location>
        <begin position="154"/>
        <end position="175"/>
    </location>
</feature>
<reference evidence="2 3" key="1">
    <citation type="submission" date="2020-03" db="EMBL/GenBank/DDBJ databases">
        <title>Whole genome shotgun sequence of Phytohabitans suffuscus NBRC 105367.</title>
        <authorList>
            <person name="Komaki H."/>
            <person name="Tamura T."/>
        </authorList>
    </citation>
    <scope>NUCLEOTIDE SEQUENCE [LARGE SCALE GENOMIC DNA]</scope>
    <source>
        <strain evidence="2 3">NBRC 105367</strain>
    </source>
</reference>
<dbReference type="KEGG" id="psuu:Psuf_031700"/>
<name>A0A6F8YIG3_9ACTN</name>
<accession>A0A6F8YIG3</accession>
<dbReference type="Proteomes" id="UP000503011">
    <property type="component" value="Chromosome"/>
</dbReference>
<feature type="transmembrane region" description="Helical" evidence="1">
    <location>
        <begin position="181"/>
        <end position="202"/>
    </location>
</feature>
<proteinExistence type="predicted"/>
<keyword evidence="1" id="KW-0812">Transmembrane</keyword>
<dbReference type="EMBL" id="AP022871">
    <property type="protein sequence ID" value="BCB85857.1"/>
    <property type="molecule type" value="Genomic_DNA"/>
</dbReference>
<keyword evidence="3" id="KW-1185">Reference proteome</keyword>
<organism evidence="2 3">
    <name type="scientific">Phytohabitans suffuscus</name>
    <dbReference type="NCBI Taxonomy" id="624315"/>
    <lineage>
        <taxon>Bacteria</taxon>
        <taxon>Bacillati</taxon>
        <taxon>Actinomycetota</taxon>
        <taxon>Actinomycetes</taxon>
        <taxon>Micromonosporales</taxon>
        <taxon>Micromonosporaceae</taxon>
    </lineage>
</organism>
<evidence type="ECO:0000256" key="1">
    <source>
        <dbReference type="SAM" id="Phobius"/>
    </source>
</evidence>
<dbReference type="AlphaFoldDB" id="A0A6F8YIG3"/>
<protein>
    <submittedName>
        <fullName evidence="2">Uncharacterized protein</fullName>
    </submittedName>
</protein>
<keyword evidence="1" id="KW-0472">Membrane</keyword>
<evidence type="ECO:0000313" key="2">
    <source>
        <dbReference type="EMBL" id="BCB85857.1"/>
    </source>
</evidence>
<gene>
    <name evidence="2" type="ORF">Psuf_031700</name>
</gene>
<keyword evidence="1" id="KW-1133">Transmembrane helix</keyword>
<reference evidence="2 3" key="2">
    <citation type="submission" date="2020-03" db="EMBL/GenBank/DDBJ databases">
        <authorList>
            <person name="Ichikawa N."/>
            <person name="Kimura A."/>
            <person name="Kitahashi Y."/>
            <person name="Uohara A."/>
        </authorList>
    </citation>
    <scope>NUCLEOTIDE SEQUENCE [LARGE SCALE GENOMIC DNA]</scope>
    <source>
        <strain evidence="2 3">NBRC 105367</strain>
    </source>
</reference>
<sequence>MEGPQTAYVETIITTLEDLANGTYLKRAADIDPRSRVHYKALAADVRGSPKLTETVFLEGLGEFLARRTAETNGGQPVIDVTGLPKILTAHVMLICLVGGYQVHAFELRNKVNHARPELSLYFALPAGGFDYPALTRDPAVLTSIRQLVHVRRVMWTTAALSTIGVICFASLLLVDTNNPVLAAVGLTANVIGIAGGVLQALTTRTGR</sequence>
<evidence type="ECO:0000313" key="3">
    <source>
        <dbReference type="Proteomes" id="UP000503011"/>
    </source>
</evidence>